<dbReference type="GO" id="GO:0003700">
    <property type="term" value="F:DNA-binding transcription factor activity"/>
    <property type="evidence" value="ECO:0007669"/>
    <property type="project" value="InterPro"/>
</dbReference>
<gene>
    <name evidence="5" type="ORF">KALB_4922</name>
</gene>
<keyword evidence="2" id="KW-0238">DNA-binding</keyword>
<organism evidence="5 6">
    <name type="scientific">Kutzneria albida DSM 43870</name>
    <dbReference type="NCBI Taxonomy" id="1449976"/>
    <lineage>
        <taxon>Bacteria</taxon>
        <taxon>Bacillati</taxon>
        <taxon>Actinomycetota</taxon>
        <taxon>Actinomycetes</taxon>
        <taxon>Pseudonocardiales</taxon>
        <taxon>Pseudonocardiaceae</taxon>
        <taxon>Kutzneria</taxon>
    </lineage>
</organism>
<dbReference type="RefSeq" id="WP_025358304.1">
    <property type="nucleotide sequence ID" value="NZ_CP007155.1"/>
</dbReference>
<dbReference type="SUPFAM" id="SSF46785">
    <property type="entry name" value="Winged helix' DNA-binding domain"/>
    <property type="match status" value="1"/>
</dbReference>
<keyword evidence="1" id="KW-0805">Transcription regulation</keyword>
<dbReference type="Pfam" id="PF00392">
    <property type="entry name" value="GntR"/>
    <property type="match status" value="1"/>
</dbReference>
<protein>
    <recommendedName>
        <fullName evidence="4">HTH gntR-type domain-containing protein</fullName>
    </recommendedName>
</protein>
<dbReference type="PROSITE" id="PS50949">
    <property type="entry name" value="HTH_GNTR"/>
    <property type="match status" value="1"/>
</dbReference>
<dbReference type="GO" id="GO:0045892">
    <property type="term" value="P:negative regulation of DNA-templated transcription"/>
    <property type="evidence" value="ECO:0007669"/>
    <property type="project" value="TreeGrafter"/>
</dbReference>
<dbReference type="InterPro" id="IPR050679">
    <property type="entry name" value="Bact_HTH_transcr_reg"/>
</dbReference>
<dbReference type="Gene3D" id="1.10.10.10">
    <property type="entry name" value="Winged helix-like DNA-binding domain superfamily/Winged helix DNA-binding domain"/>
    <property type="match status" value="1"/>
</dbReference>
<dbReference type="GO" id="GO:0003677">
    <property type="term" value="F:DNA binding"/>
    <property type="evidence" value="ECO:0007669"/>
    <property type="project" value="UniProtKB-KW"/>
</dbReference>
<evidence type="ECO:0000256" key="1">
    <source>
        <dbReference type="ARBA" id="ARBA00023015"/>
    </source>
</evidence>
<dbReference type="eggNOG" id="COG2188">
    <property type="taxonomic scope" value="Bacteria"/>
</dbReference>
<accession>W5WJE6</accession>
<evidence type="ECO:0000256" key="3">
    <source>
        <dbReference type="ARBA" id="ARBA00023163"/>
    </source>
</evidence>
<dbReference type="CDD" id="cd07377">
    <property type="entry name" value="WHTH_GntR"/>
    <property type="match status" value="1"/>
</dbReference>
<dbReference type="InterPro" id="IPR036388">
    <property type="entry name" value="WH-like_DNA-bd_sf"/>
</dbReference>
<dbReference type="EMBL" id="CP007155">
    <property type="protein sequence ID" value="AHH98284.1"/>
    <property type="molecule type" value="Genomic_DNA"/>
</dbReference>
<evidence type="ECO:0000256" key="2">
    <source>
        <dbReference type="ARBA" id="ARBA00023125"/>
    </source>
</evidence>
<dbReference type="SMART" id="SM00345">
    <property type="entry name" value="HTH_GNTR"/>
    <property type="match status" value="1"/>
</dbReference>
<sequence>MKTLDPNSPKPPSQQIADAIREAIRGGELKPGDRLPGRAELMTHFGVAAATLNSALATLKQGGILVSRQGSGVFVRTDIDNQHDTEPTVDHLASINARLARIERHLGIDTAAEQ</sequence>
<dbReference type="PANTHER" id="PTHR44846:SF17">
    <property type="entry name" value="GNTR-FAMILY TRANSCRIPTIONAL REGULATOR"/>
    <property type="match status" value="1"/>
</dbReference>
<dbReference type="AlphaFoldDB" id="W5WJE6"/>
<reference evidence="5 6" key="1">
    <citation type="journal article" date="2014" name="BMC Genomics">
        <title>Complete genome sequence of producer of the glycopeptide antibiotic Aculeximycin Kutzneria albida DSM 43870T, a representative of minor genus of Pseudonocardiaceae.</title>
        <authorList>
            <person name="Rebets Y."/>
            <person name="Tokovenko B."/>
            <person name="Lushchyk I."/>
            <person name="Ruckert C."/>
            <person name="Zaburannyi N."/>
            <person name="Bechthold A."/>
            <person name="Kalinowski J."/>
            <person name="Luzhetskyy A."/>
        </authorList>
    </citation>
    <scope>NUCLEOTIDE SEQUENCE [LARGE SCALE GENOMIC DNA]</scope>
    <source>
        <strain evidence="5">DSM 43870</strain>
    </source>
</reference>
<dbReference type="KEGG" id="kal:KALB_4922"/>
<keyword evidence="3" id="KW-0804">Transcription</keyword>
<evidence type="ECO:0000313" key="6">
    <source>
        <dbReference type="Proteomes" id="UP000019225"/>
    </source>
</evidence>
<dbReference type="InterPro" id="IPR000524">
    <property type="entry name" value="Tscrpt_reg_HTH_GntR"/>
</dbReference>
<feature type="domain" description="HTH gntR-type" evidence="4">
    <location>
        <begin position="10"/>
        <end position="78"/>
    </location>
</feature>
<proteinExistence type="predicted"/>
<dbReference type="Proteomes" id="UP000019225">
    <property type="component" value="Chromosome"/>
</dbReference>
<name>W5WJE6_9PSEU</name>
<dbReference type="OrthoDB" id="7363114at2"/>
<dbReference type="STRING" id="1449976.KALB_4922"/>
<dbReference type="PANTHER" id="PTHR44846">
    <property type="entry name" value="MANNOSYL-D-GLYCERATE TRANSPORT/METABOLISM SYSTEM REPRESSOR MNGR-RELATED"/>
    <property type="match status" value="1"/>
</dbReference>
<evidence type="ECO:0000259" key="4">
    <source>
        <dbReference type="PROSITE" id="PS50949"/>
    </source>
</evidence>
<keyword evidence="6" id="KW-1185">Reference proteome</keyword>
<evidence type="ECO:0000313" key="5">
    <source>
        <dbReference type="EMBL" id="AHH98284.1"/>
    </source>
</evidence>
<dbReference type="InterPro" id="IPR036390">
    <property type="entry name" value="WH_DNA-bd_sf"/>
</dbReference>
<dbReference type="HOGENOM" id="CLU_017584_10_3_11"/>